<dbReference type="Proteomes" id="UP000734218">
    <property type="component" value="Unassembled WGS sequence"/>
</dbReference>
<dbReference type="RefSeq" id="WP_209023183.1">
    <property type="nucleotide sequence ID" value="NZ_JAATJE010000001.1"/>
</dbReference>
<feature type="domain" description="DUF6985" evidence="1">
    <location>
        <begin position="26"/>
        <end position="140"/>
    </location>
</feature>
<gene>
    <name evidence="2" type="ORF">GGR88_000597</name>
</gene>
<reference evidence="2 3" key="1">
    <citation type="submission" date="2020-03" db="EMBL/GenBank/DDBJ databases">
        <title>Genomic Encyclopedia of Type Strains, Phase IV (KMG-IV): sequencing the most valuable type-strain genomes for metagenomic binning, comparative biology and taxonomic classification.</title>
        <authorList>
            <person name="Goeker M."/>
        </authorList>
    </citation>
    <scope>NUCLEOTIDE SEQUENCE [LARGE SCALE GENOMIC DNA]</scope>
    <source>
        <strain evidence="2 3">DSM 27651</strain>
    </source>
</reference>
<organism evidence="2 3">
    <name type="scientific">Sphingomonas jejuensis</name>
    <dbReference type="NCBI Taxonomy" id="904715"/>
    <lineage>
        <taxon>Bacteria</taxon>
        <taxon>Pseudomonadati</taxon>
        <taxon>Pseudomonadota</taxon>
        <taxon>Alphaproteobacteria</taxon>
        <taxon>Sphingomonadales</taxon>
        <taxon>Sphingomonadaceae</taxon>
        <taxon>Sphingomonas</taxon>
    </lineage>
</organism>
<evidence type="ECO:0000313" key="2">
    <source>
        <dbReference type="EMBL" id="NJC33123.1"/>
    </source>
</evidence>
<keyword evidence="3" id="KW-1185">Reference proteome</keyword>
<dbReference type="EMBL" id="JAATJE010000001">
    <property type="protein sequence ID" value="NJC33123.1"/>
    <property type="molecule type" value="Genomic_DNA"/>
</dbReference>
<protein>
    <recommendedName>
        <fullName evidence="1">DUF6985 domain-containing protein</fullName>
    </recommendedName>
</protein>
<accession>A0ABX0XIF6</accession>
<sequence>MSDSGNAVVGVGYFDGQPMEVELPPSDDACRAALAAFLALTPQDRLKDTPHVYAYYRETCEEMARDGDDPLDMVRPAFPAQIWDHVRPVYITVDDRRHMDEDAAYISIECRCAWEGEHGLMMVWRHGRDLVKVGPYDGHLLNSDAYGDDRLLNVVFHSLDPRLSTHRR</sequence>
<comment type="caution">
    <text evidence="2">The sequence shown here is derived from an EMBL/GenBank/DDBJ whole genome shotgun (WGS) entry which is preliminary data.</text>
</comment>
<name>A0ABX0XIF6_9SPHN</name>
<evidence type="ECO:0000313" key="3">
    <source>
        <dbReference type="Proteomes" id="UP000734218"/>
    </source>
</evidence>
<dbReference type="InterPro" id="IPR054254">
    <property type="entry name" value="DUF6985"/>
</dbReference>
<dbReference type="Pfam" id="PF22481">
    <property type="entry name" value="DUF6985"/>
    <property type="match status" value="1"/>
</dbReference>
<evidence type="ECO:0000259" key="1">
    <source>
        <dbReference type="Pfam" id="PF22481"/>
    </source>
</evidence>
<proteinExistence type="predicted"/>